<gene>
    <name evidence="1" type="ORF">BDK92_7186</name>
</gene>
<sequence>MPTTPATQSELFTLLVDSNAQAMRDLLVPEGFTPYGPNLQHDTTGVMVAVGADGYRITFVSAGTCGQLGVVDLPPSTGYTAVRDTALALHRFVAAEIEAAG</sequence>
<organism evidence="1 2">
    <name type="scientific">Micromonospora pisi</name>
    <dbReference type="NCBI Taxonomy" id="589240"/>
    <lineage>
        <taxon>Bacteria</taxon>
        <taxon>Bacillati</taxon>
        <taxon>Actinomycetota</taxon>
        <taxon>Actinomycetes</taxon>
        <taxon>Micromonosporales</taxon>
        <taxon>Micromonosporaceae</taxon>
        <taxon>Micromonospora</taxon>
    </lineage>
</organism>
<protein>
    <submittedName>
        <fullName evidence="1">Uncharacterized protein</fullName>
    </submittedName>
</protein>
<reference evidence="1 2" key="1">
    <citation type="submission" date="2018-10" db="EMBL/GenBank/DDBJ databases">
        <title>Sequencing the genomes of 1000 actinobacteria strains.</title>
        <authorList>
            <person name="Klenk H.-P."/>
        </authorList>
    </citation>
    <scope>NUCLEOTIDE SEQUENCE [LARGE SCALE GENOMIC DNA]</scope>
    <source>
        <strain evidence="1 2">DSM 45175</strain>
    </source>
</reference>
<dbReference type="AlphaFoldDB" id="A0A495JVV1"/>
<evidence type="ECO:0000313" key="1">
    <source>
        <dbReference type="EMBL" id="RKR92708.1"/>
    </source>
</evidence>
<proteinExistence type="predicted"/>
<keyword evidence="2" id="KW-1185">Reference proteome</keyword>
<accession>A0A495JVV1</accession>
<name>A0A495JVV1_9ACTN</name>
<dbReference type="RefSeq" id="WP_121160661.1">
    <property type="nucleotide sequence ID" value="NZ_RBKT01000001.1"/>
</dbReference>
<comment type="caution">
    <text evidence="1">The sequence shown here is derived from an EMBL/GenBank/DDBJ whole genome shotgun (WGS) entry which is preliminary data.</text>
</comment>
<evidence type="ECO:0000313" key="2">
    <source>
        <dbReference type="Proteomes" id="UP000277671"/>
    </source>
</evidence>
<dbReference type="EMBL" id="RBKT01000001">
    <property type="protein sequence ID" value="RKR92708.1"/>
    <property type="molecule type" value="Genomic_DNA"/>
</dbReference>
<dbReference type="Proteomes" id="UP000277671">
    <property type="component" value="Unassembled WGS sequence"/>
</dbReference>